<accession>A0A9J7MJI5</accession>
<feature type="domain" description="Phosphoribosyltransferase" evidence="13">
    <location>
        <begin position="40"/>
        <end position="178"/>
    </location>
</feature>
<dbReference type="GO" id="GO:0005737">
    <property type="term" value="C:cytoplasm"/>
    <property type="evidence" value="ECO:0000318"/>
    <property type="project" value="GO_Central"/>
</dbReference>
<dbReference type="HAMAP" id="MF_00004">
    <property type="entry name" value="Aden_phosphoribosyltr"/>
    <property type="match status" value="1"/>
</dbReference>
<comment type="pathway">
    <text evidence="4">Purine metabolism; AMP biosynthesis via salvage pathway; AMP from adenine: step 1/1.</text>
</comment>
<evidence type="ECO:0000256" key="12">
    <source>
        <dbReference type="ARBA" id="ARBA00022726"/>
    </source>
</evidence>
<comment type="similarity">
    <text evidence="5">Belongs to the purine/pyrimidine phosphoribosyltransferase family.</text>
</comment>
<comment type="subcellular location">
    <subcellularLocation>
        <location evidence="3">Cytoplasm</location>
    </subcellularLocation>
</comment>
<evidence type="ECO:0000256" key="4">
    <source>
        <dbReference type="ARBA" id="ARBA00004659"/>
    </source>
</evidence>
<dbReference type="AlphaFoldDB" id="A0A9J7MJI5"/>
<dbReference type="PANTHER" id="PTHR32315:SF3">
    <property type="entry name" value="ADENINE PHOSPHORIBOSYLTRANSFERASE"/>
    <property type="match status" value="1"/>
</dbReference>
<protein>
    <recommendedName>
        <fullName evidence="8">Adenine phosphoribosyltransferase</fullName>
        <ecNumber evidence="7">2.4.2.7</ecNumber>
    </recommendedName>
</protein>
<comment type="catalytic activity">
    <reaction evidence="1">
        <text>AMP + diphosphate = 5-phospho-alpha-D-ribose 1-diphosphate + adenine</text>
        <dbReference type="Rhea" id="RHEA:16609"/>
        <dbReference type="ChEBI" id="CHEBI:16708"/>
        <dbReference type="ChEBI" id="CHEBI:33019"/>
        <dbReference type="ChEBI" id="CHEBI:58017"/>
        <dbReference type="ChEBI" id="CHEBI:456215"/>
        <dbReference type="EC" id="2.4.2.7"/>
    </reaction>
</comment>
<keyword evidence="11" id="KW-0808">Transferase</keyword>
<dbReference type="Proteomes" id="UP000001554">
    <property type="component" value="Chromosome 3"/>
</dbReference>
<proteinExistence type="inferred from homology"/>
<name>A0A9J7MJI5_BRAFL</name>
<evidence type="ECO:0000256" key="6">
    <source>
        <dbReference type="ARBA" id="ARBA00011738"/>
    </source>
</evidence>
<evidence type="ECO:0000256" key="10">
    <source>
        <dbReference type="ARBA" id="ARBA00022676"/>
    </source>
</evidence>
<evidence type="ECO:0000256" key="3">
    <source>
        <dbReference type="ARBA" id="ARBA00004496"/>
    </source>
</evidence>
<dbReference type="Gene3D" id="3.40.50.2020">
    <property type="match status" value="1"/>
</dbReference>
<dbReference type="GO" id="GO:0003999">
    <property type="term" value="F:adenine phosphoribosyltransferase activity"/>
    <property type="evidence" value="ECO:0000318"/>
    <property type="project" value="GO_Central"/>
</dbReference>
<evidence type="ECO:0000313" key="16">
    <source>
        <dbReference type="RefSeq" id="XP_035669631.1"/>
    </source>
</evidence>
<dbReference type="InterPro" id="IPR005764">
    <property type="entry name" value="Ade_phspho_trans"/>
</dbReference>
<keyword evidence="14" id="KW-1185">Reference proteome</keyword>
<dbReference type="GO" id="GO:0002055">
    <property type="term" value="F:adenine binding"/>
    <property type="evidence" value="ECO:0000318"/>
    <property type="project" value="GO_Central"/>
</dbReference>
<dbReference type="EC" id="2.4.2.7" evidence="7"/>
<dbReference type="NCBIfam" id="NF002634">
    <property type="entry name" value="PRK02304.1-3"/>
    <property type="match status" value="1"/>
</dbReference>
<comment type="function">
    <text evidence="2">Catalyzes a salvage reaction resulting in the formation of AMP, that is energically less costly than de novo synthesis.</text>
</comment>
<evidence type="ECO:0000256" key="11">
    <source>
        <dbReference type="ARBA" id="ARBA00022679"/>
    </source>
</evidence>
<evidence type="ECO:0000259" key="13">
    <source>
        <dbReference type="Pfam" id="PF00156"/>
    </source>
</evidence>
<dbReference type="Pfam" id="PF00156">
    <property type="entry name" value="Pribosyltran"/>
    <property type="match status" value="1"/>
</dbReference>
<dbReference type="FunFam" id="3.40.50.2020:FF:000004">
    <property type="entry name" value="Adenine phosphoribosyltransferase"/>
    <property type="match status" value="1"/>
</dbReference>
<evidence type="ECO:0000256" key="9">
    <source>
        <dbReference type="ARBA" id="ARBA00022490"/>
    </source>
</evidence>
<dbReference type="RefSeq" id="XP_035669631.1">
    <property type="nucleotide sequence ID" value="XM_035813738.1"/>
</dbReference>
<evidence type="ECO:0000313" key="14">
    <source>
        <dbReference type="Proteomes" id="UP000001554"/>
    </source>
</evidence>
<evidence type="ECO:0000256" key="8">
    <source>
        <dbReference type="ARBA" id="ARBA00017366"/>
    </source>
</evidence>
<dbReference type="SUPFAM" id="SSF53271">
    <property type="entry name" value="PRTase-like"/>
    <property type="match status" value="1"/>
</dbReference>
<dbReference type="GO" id="GO:0044209">
    <property type="term" value="P:AMP salvage"/>
    <property type="evidence" value="ECO:0000318"/>
    <property type="project" value="GO_Central"/>
</dbReference>
<dbReference type="NCBIfam" id="TIGR01090">
    <property type="entry name" value="apt"/>
    <property type="match status" value="1"/>
</dbReference>
<dbReference type="KEGG" id="bfo:118411462"/>
<dbReference type="GeneID" id="118411462"/>
<dbReference type="OrthoDB" id="363185at2759"/>
<dbReference type="PANTHER" id="PTHR32315">
    <property type="entry name" value="ADENINE PHOSPHORIBOSYLTRANSFERASE"/>
    <property type="match status" value="1"/>
</dbReference>
<evidence type="ECO:0000256" key="2">
    <source>
        <dbReference type="ARBA" id="ARBA00003968"/>
    </source>
</evidence>
<reference evidence="14" key="1">
    <citation type="journal article" date="2020" name="Nat. Ecol. Evol.">
        <title>Deeply conserved synteny resolves early events in vertebrate evolution.</title>
        <authorList>
            <person name="Simakov O."/>
            <person name="Marletaz F."/>
            <person name="Yue J.X."/>
            <person name="O'Connell B."/>
            <person name="Jenkins J."/>
            <person name="Brandt A."/>
            <person name="Calef R."/>
            <person name="Tung C.H."/>
            <person name="Huang T.K."/>
            <person name="Schmutz J."/>
            <person name="Satoh N."/>
            <person name="Yu J.K."/>
            <person name="Putnam N.H."/>
            <person name="Green R.E."/>
            <person name="Rokhsar D.S."/>
        </authorList>
    </citation>
    <scope>NUCLEOTIDE SEQUENCE [LARGE SCALE GENOMIC DNA]</scope>
    <source>
        <strain evidence="14">S238N-H82</strain>
    </source>
</reference>
<dbReference type="InterPro" id="IPR050054">
    <property type="entry name" value="UPRTase/APRTase"/>
</dbReference>
<sequence length="185" mass="20165">MAAENVPESKGARVDRIRSFIRTCPDFPKPGIPFKDIMPIVQNPDVFFDTIALLEEHVKETGAKVDVVAGLEARGFLFGPPLALRLKCAFVPIRKAGKLPGETVKCSYALEYGQDTIEIQRTAVHPNQNVVIVDDLIATGGTMAGACTLLETVQANVVGCLAVVELDYLKGRENIKHDVHSLVHF</sequence>
<evidence type="ECO:0000256" key="7">
    <source>
        <dbReference type="ARBA" id="ARBA00011893"/>
    </source>
</evidence>
<dbReference type="InterPro" id="IPR029057">
    <property type="entry name" value="PRTase-like"/>
</dbReference>
<dbReference type="InterPro" id="IPR000836">
    <property type="entry name" value="PRTase_dom"/>
</dbReference>
<dbReference type="GO" id="GO:0016208">
    <property type="term" value="F:AMP binding"/>
    <property type="evidence" value="ECO:0000318"/>
    <property type="project" value="GO_Central"/>
</dbReference>
<keyword evidence="10" id="KW-0328">Glycosyltransferase</keyword>
<evidence type="ECO:0000256" key="1">
    <source>
        <dbReference type="ARBA" id="ARBA00000868"/>
    </source>
</evidence>
<dbReference type="OMA" id="ITHFVYH"/>
<organism evidence="14 16">
    <name type="scientific">Branchiostoma floridae</name>
    <name type="common">Florida lancelet</name>
    <name type="synonym">Amphioxus</name>
    <dbReference type="NCBI Taxonomy" id="7739"/>
    <lineage>
        <taxon>Eukaryota</taxon>
        <taxon>Metazoa</taxon>
        <taxon>Chordata</taxon>
        <taxon>Cephalochordata</taxon>
        <taxon>Leptocardii</taxon>
        <taxon>Amphioxiformes</taxon>
        <taxon>Branchiostomatidae</taxon>
        <taxon>Branchiostoma</taxon>
    </lineage>
</organism>
<keyword evidence="9" id="KW-0963">Cytoplasm</keyword>
<gene>
    <name evidence="15 16" type="primary">LOC118411462</name>
</gene>
<dbReference type="GO" id="GO:0006168">
    <property type="term" value="P:adenine salvage"/>
    <property type="evidence" value="ECO:0000318"/>
    <property type="project" value="GO_Central"/>
</dbReference>
<keyword evidence="12" id="KW-0660">Purine salvage</keyword>
<comment type="subunit">
    <text evidence="6">Homodimer.</text>
</comment>
<dbReference type="NCBIfam" id="NF002636">
    <property type="entry name" value="PRK02304.1-5"/>
    <property type="match status" value="1"/>
</dbReference>
<dbReference type="RefSeq" id="XP_035669630.1">
    <property type="nucleotide sequence ID" value="XM_035813737.1"/>
</dbReference>
<reference evidence="15 16" key="2">
    <citation type="submission" date="2025-04" db="UniProtKB">
        <authorList>
            <consortium name="RefSeq"/>
        </authorList>
    </citation>
    <scope>IDENTIFICATION</scope>
    <source>
        <strain evidence="15 16">S238N-H82</strain>
        <tissue evidence="15 16">Testes</tissue>
    </source>
</reference>
<dbReference type="GO" id="GO:0006166">
    <property type="term" value="P:purine ribonucleoside salvage"/>
    <property type="evidence" value="ECO:0007669"/>
    <property type="project" value="UniProtKB-KW"/>
</dbReference>
<evidence type="ECO:0000256" key="5">
    <source>
        <dbReference type="ARBA" id="ARBA00008391"/>
    </source>
</evidence>
<dbReference type="CDD" id="cd06223">
    <property type="entry name" value="PRTases_typeI"/>
    <property type="match status" value="1"/>
</dbReference>
<evidence type="ECO:0000313" key="15">
    <source>
        <dbReference type="RefSeq" id="XP_035669630.1"/>
    </source>
</evidence>